<keyword evidence="9" id="KW-1185">Reference proteome</keyword>
<dbReference type="SUPFAM" id="SSF47741">
    <property type="entry name" value="CO dehydrogenase ISP C-domain like"/>
    <property type="match status" value="1"/>
</dbReference>
<feature type="domain" description="2Fe-2S ferredoxin-type" evidence="7">
    <location>
        <begin position="3"/>
        <end position="79"/>
    </location>
</feature>
<dbReference type="InterPro" id="IPR006058">
    <property type="entry name" value="2Fe2S_fd_BS"/>
</dbReference>
<dbReference type="FunFam" id="1.10.150.120:FF:000003">
    <property type="entry name" value="Carbon monoxide dehydrogenase, small subunit"/>
    <property type="match status" value="1"/>
</dbReference>
<evidence type="ECO:0000256" key="5">
    <source>
        <dbReference type="ARBA" id="ARBA00023014"/>
    </source>
</evidence>
<dbReference type="AlphaFoldDB" id="A0A4P7CK58"/>
<dbReference type="InterPro" id="IPR036884">
    <property type="entry name" value="2Fe-2S-bd_dom_sf"/>
</dbReference>
<evidence type="ECO:0000313" key="9">
    <source>
        <dbReference type="Proteomes" id="UP000295727"/>
    </source>
</evidence>
<dbReference type="OrthoDB" id="9179439at2"/>
<dbReference type="InterPro" id="IPR012675">
    <property type="entry name" value="Beta-grasp_dom_sf"/>
</dbReference>
<keyword evidence="5" id="KW-0411">Iron-sulfur</keyword>
<dbReference type="Gene3D" id="1.10.150.120">
    <property type="entry name" value="[2Fe-2S]-binding domain"/>
    <property type="match status" value="1"/>
</dbReference>
<keyword evidence="4" id="KW-0408">Iron</keyword>
<dbReference type="SUPFAM" id="SSF54292">
    <property type="entry name" value="2Fe-2S ferredoxin-like"/>
    <property type="match status" value="1"/>
</dbReference>
<dbReference type="PROSITE" id="PS00197">
    <property type="entry name" value="2FE2S_FER_1"/>
    <property type="match status" value="1"/>
</dbReference>
<dbReference type="GO" id="GO:0016491">
    <property type="term" value="F:oxidoreductase activity"/>
    <property type="evidence" value="ECO:0007669"/>
    <property type="project" value="UniProtKB-KW"/>
</dbReference>
<comment type="cofactor">
    <cofactor evidence="6">
        <name>[2Fe-2S] cluster</name>
        <dbReference type="ChEBI" id="CHEBI:190135"/>
    </cofactor>
</comment>
<protein>
    <submittedName>
        <fullName evidence="8">(2Fe-2S)-binding protein</fullName>
    </submittedName>
</protein>
<dbReference type="InterPro" id="IPR051452">
    <property type="entry name" value="Diverse_Oxidoreductases"/>
</dbReference>
<keyword evidence="2" id="KW-0479">Metal-binding</keyword>
<dbReference type="FunFam" id="3.10.20.30:FF:000020">
    <property type="entry name" value="Xanthine dehydrogenase iron-sulfur subunit"/>
    <property type="match status" value="1"/>
</dbReference>
<dbReference type="Pfam" id="PF00111">
    <property type="entry name" value="Fer2"/>
    <property type="match status" value="1"/>
</dbReference>
<evidence type="ECO:0000256" key="1">
    <source>
        <dbReference type="ARBA" id="ARBA00022714"/>
    </source>
</evidence>
<sequence length="172" mass="17558">MAISLSLTVNGKPVTAEVEPHTLLVQFLREQLRLTGTHVGCDTAQCGACTVHLNGRAVKSCNQLAVQCEGMDVTTIEGLAAAYGNTSGNGALHPMQAAFRECHGLQCGFCTPGMVMSATALVAEKPGLTEADVRAGLDGNLCRCTGYHNIVKAVLAGAEGMAAPATSAASAA</sequence>
<dbReference type="InterPro" id="IPR001041">
    <property type="entry name" value="2Fe-2S_ferredoxin-type"/>
</dbReference>
<keyword evidence="3" id="KW-0560">Oxidoreductase</keyword>
<evidence type="ECO:0000256" key="6">
    <source>
        <dbReference type="ARBA" id="ARBA00034078"/>
    </source>
</evidence>
<dbReference type="GO" id="GO:0046872">
    <property type="term" value="F:metal ion binding"/>
    <property type="evidence" value="ECO:0007669"/>
    <property type="project" value="UniProtKB-KW"/>
</dbReference>
<dbReference type="Proteomes" id="UP000295727">
    <property type="component" value="Chromosome 1"/>
</dbReference>
<dbReference type="KEGG" id="ppai:E1956_02275"/>
<keyword evidence="1" id="KW-0001">2Fe-2S</keyword>
<dbReference type="GO" id="GO:0051537">
    <property type="term" value="F:2 iron, 2 sulfur cluster binding"/>
    <property type="evidence" value="ECO:0007669"/>
    <property type="project" value="UniProtKB-KW"/>
</dbReference>
<dbReference type="PANTHER" id="PTHR44379:SF5">
    <property type="entry name" value="OXIDOREDUCTASE WITH IRON-SULFUR SUBUNIT"/>
    <property type="match status" value="1"/>
</dbReference>
<evidence type="ECO:0000259" key="7">
    <source>
        <dbReference type="PROSITE" id="PS51085"/>
    </source>
</evidence>
<evidence type="ECO:0000256" key="2">
    <source>
        <dbReference type="ARBA" id="ARBA00022723"/>
    </source>
</evidence>
<proteinExistence type="predicted"/>
<dbReference type="PROSITE" id="PS51085">
    <property type="entry name" value="2FE2S_FER_2"/>
    <property type="match status" value="1"/>
</dbReference>
<dbReference type="InterPro" id="IPR036010">
    <property type="entry name" value="2Fe-2S_ferredoxin-like_sf"/>
</dbReference>
<dbReference type="Pfam" id="PF01799">
    <property type="entry name" value="Fer2_2"/>
    <property type="match status" value="1"/>
</dbReference>
<name>A0A4P7CK58_9BURK</name>
<accession>A0A4P7CK58</accession>
<dbReference type="CDD" id="cd00207">
    <property type="entry name" value="fer2"/>
    <property type="match status" value="1"/>
</dbReference>
<evidence type="ECO:0000256" key="4">
    <source>
        <dbReference type="ARBA" id="ARBA00023004"/>
    </source>
</evidence>
<dbReference type="InterPro" id="IPR002888">
    <property type="entry name" value="2Fe-2S-bd"/>
</dbReference>
<gene>
    <name evidence="8" type="ORF">E1956_02275</name>
</gene>
<evidence type="ECO:0000313" key="8">
    <source>
        <dbReference type="EMBL" id="QBQ96115.1"/>
    </source>
</evidence>
<organism evidence="8 9">
    <name type="scientific">Paraburkholderia pallida</name>
    <dbReference type="NCBI Taxonomy" id="2547399"/>
    <lineage>
        <taxon>Bacteria</taxon>
        <taxon>Pseudomonadati</taxon>
        <taxon>Pseudomonadota</taxon>
        <taxon>Betaproteobacteria</taxon>
        <taxon>Burkholderiales</taxon>
        <taxon>Burkholderiaceae</taxon>
        <taxon>Paraburkholderia</taxon>
    </lineage>
</organism>
<dbReference type="Gene3D" id="3.10.20.30">
    <property type="match status" value="1"/>
</dbReference>
<dbReference type="EMBL" id="CP038148">
    <property type="protein sequence ID" value="QBQ96115.1"/>
    <property type="molecule type" value="Genomic_DNA"/>
</dbReference>
<dbReference type="PANTHER" id="PTHR44379">
    <property type="entry name" value="OXIDOREDUCTASE WITH IRON-SULFUR SUBUNIT"/>
    <property type="match status" value="1"/>
</dbReference>
<evidence type="ECO:0000256" key="3">
    <source>
        <dbReference type="ARBA" id="ARBA00023002"/>
    </source>
</evidence>
<reference evidence="8 9" key="1">
    <citation type="submission" date="2019-03" db="EMBL/GenBank/DDBJ databases">
        <title>Paraburkholderia sp. 7MH5, isolated from subtropical forest soil.</title>
        <authorList>
            <person name="Gao Z.-H."/>
            <person name="Qiu L.-H."/>
        </authorList>
    </citation>
    <scope>NUCLEOTIDE SEQUENCE [LARGE SCALE GENOMIC DNA]</scope>
    <source>
        <strain evidence="8 9">7MH5</strain>
    </source>
</reference>
<dbReference type="RefSeq" id="WP_134747040.1">
    <property type="nucleotide sequence ID" value="NZ_CP038148.1"/>
</dbReference>